<evidence type="ECO:0000313" key="2">
    <source>
        <dbReference type="EMBL" id="CAB3236462.1"/>
    </source>
</evidence>
<dbReference type="AlphaFoldDB" id="A0A8S0ZUZ8"/>
<keyword evidence="3" id="KW-1185">Reference proteome</keyword>
<reference evidence="2 3" key="1">
    <citation type="submission" date="2020-04" db="EMBL/GenBank/DDBJ databases">
        <authorList>
            <person name="Wallbank WR R."/>
            <person name="Pardo Diaz C."/>
            <person name="Kozak K."/>
            <person name="Martin S."/>
            <person name="Jiggins C."/>
            <person name="Moest M."/>
            <person name="Warren A I."/>
            <person name="Byers J.R.P. K."/>
            <person name="Montejo-Kovacevich G."/>
            <person name="Yen C E."/>
        </authorList>
    </citation>
    <scope>NUCLEOTIDE SEQUENCE [LARGE SCALE GENOMIC DNA]</scope>
</reference>
<proteinExistence type="predicted"/>
<sequence>MEVPITGIEGDFDLSDWEDLTKKRDQWRRVVSDGLKTHDEAWLGMLARRRMRWHEGGGLNAPLLKPGNQSNQSDGVDNIDNIIYT</sequence>
<protein>
    <submittedName>
        <fullName evidence="2">Uncharacterized protein</fullName>
    </submittedName>
</protein>
<dbReference type="EMBL" id="CADEBC010000487">
    <property type="protein sequence ID" value="CAB3236462.1"/>
    <property type="molecule type" value="Genomic_DNA"/>
</dbReference>
<gene>
    <name evidence="2" type="ORF">APLA_LOCUS6561</name>
</gene>
<accession>A0A8S0ZUZ8</accession>
<name>A0A8S0ZUZ8_ARCPL</name>
<comment type="caution">
    <text evidence="2">The sequence shown here is derived from an EMBL/GenBank/DDBJ whole genome shotgun (WGS) entry which is preliminary data.</text>
</comment>
<evidence type="ECO:0000256" key="1">
    <source>
        <dbReference type="SAM" id="MobiDB-lite"/>
    </source>
</evidence>
<feature type="region of interest" description="Disordered" evidence="1">
    <location>
        <begin position="58"/>
        <end position="85"/>
    </location>
</feature>
<dbReference type="Proteomes" id="UP000494106">
    <property type="component" value="Unassembled WGS sequence"/>
</dbReference>
<evidence type="ECO:0000313" key="3">
    <source>
        <dbReference type="Proteomes" id="UP000494106"/>
    </source>
</evidence>
<organism evidence="2 3">
    <name type="scientific">Arctia plantaginis</name>
    <name type="common">Wood tiger moth</name>
    <name type="synonym">Phalaena plantaginis</name>
    <dbReference type="NCBI Taxonomy" id="874455"/>
    <lineage>
        <taxon>Eukaryota</taxon>
        <taxon>Metazoa</taxon>
        <taxon>Ecdysozoa</taxon>
        <taxon>Arthropoda</taxon>
        <taxon>Hexapoda</taxon>
        <taxon>Insecta</taxon>
        <taxon>Pterygota</taxon>
        <taxon>Neoptera</taxon>
        <taxon>Endopterygota</taxon>
        <taxon>Lepidoptera</taxon>
        <taxon>Glossata</taxon>
        <taxon>Ditrysia</taxon>
        <taxon>Noctuoidea</taxon>
        <taxon>Erebidae</taxon>
        <taxon>Arctiinae</taxon>
        <taxon>Arctia</taxon>
    </lineage>
</organism>